<dbReference type="EMBL" id="JAHSTU010000014">
    <property type="protein sequence ID" value="MBV4524296.1"/>
    <property type="molecule type" value="Genomic_DNA"/>
</dbReference>
<keyword evidence="1" id="KW-0732">Signal</keyword>
<evidence type="ECO:0000313" key="3">
    <source>
        <dbReference type="Proteomes" id="UP001049200"/>
    </source>
</evidence>
<evidence type="ECO:0008006" key="4">
    <source>
        <dbReference type="Google" id="ProtNLM"/>
    </source>
</evidence>
<comment type="caution">
    <text evidence="2">The sequence shown here is derived from an EMBL/GenBank/DDBJ whole genome shotgun (WGS) entry which is preliminary data.</text>
</comment>
<name>A0ABS6QZE5_9PSED</name>
<dbReference type="PROSITE" id="PS51257">
    <property type="entry name" value="PROKAR_LIPOPROTEIN"/>
    <property type="match status" value="1"/>
</dbReference>
<feature type="chain" id="PRO_5045796624" description="Lipoprotein" evidence="1">
    <location>
        <begin position="27"/>
        <end position="46"/>
    </location>
</feature>
<protein>
    <recommendedName>
        <fullName evidence="4">Lipoprotein</fullName>
    </recommendedName>
</protein>
<organism evidence="2 3">
    <name type="scientific">Pseudomonas azerbaijanoccidentalis</name>
    <dbReference type="NCBI Taxonomy" id="2842347"/>
    <lineage>
        <taxon>Bacteria</taxon>
        <taxon>Pseudomonadati</taxon>
        <taxon>Pseudomonadota</taxon>
        <taxon>Gammaproteobacteria</taxon>
        <taxon>Pseudomonadales</taxon>
        <taxon>Pseudomonadaceae</taxon>
        <taxon>Pseudomonas</taxon>
    </lineage>
</organism>
<accession>A0ABS6QZE5</accession>
<feature type="signal peptide" evidence="1">
    <location>
        <begin position="1"/>
        <end position="26"/>
    </location>
</feature>
<dbReference type="RefSeq" id="WP_217873501.1">
    <property type="nucleotide sequence ID" value="NZ_JAHSTU010000014.1"/>
</dbReference>
<sequence length="46" mass="4899">MNQKIMKRMMLGALLAMVLQCQVAMAACNPAAPQHGEQAASRCLPA</sequence>
<gene>
    <name evidence="2" type="ORF">KVG88_29940</name>
</gene>
<reference evidence="2" key="1">
    <citation type="submission" date="2021-06" db="EMBL/GenBank/DDBJ databases">
        <title>Updating the genus Pseudomonas: Description of 43 new species and partition of the Pseudomonas putida group.</title>
        <authorList>
            <person name="Girard L."/>
            <person name="Lood C."/>
            <person name="Vandamme P."/>
            <person name="Rokni-Zadeh H."/>
            <person name="Van Noort V."/>
            <person name="Hofte M."/>
            <person name="Lavigne R."/>
            <person name="De Mot R."/>
        </authorList>
    </citation>
    <scope>NUCLEOTIDE SEQUENCE</scope>
    <source>
        <strain evidence="2">SWRI74</strain>
    </source>
</reference>
<dbReference type="Proteomes" id="UP001049200">
    <property type="component" value="Unassembled WGS sequence"/>
</dbReference>
<keyword evidence="3" id="KW-1185">Reference proteome</keyword>
<proteinExistence type="predicted"/>
<evidence type="ECO:0000256" key="1">
    <source>
        <dbReference type="SAM" id="SignalP"/>
    </source>
</evidence>
<evidence type="ECO:0000313" key="2">
    <source>
        <dbReference type="EMBL" id="MBV4524296.1"/>
    </source>
</evidence>